<reference evidence="1" key="1">
    <citation type="submission" date="2021-03" db="EMBL/GenBank/DDBJ databases">
        <title>Study of the foodborne Vibrio vulnificus isolates from China.</title>
        <authorList>
            <person name="Zheng Z."/>
            <person name="Ye L."/>
        </authorList>
    </citation>
    <scope>NUCLEOTIDE SEQUENCE</scope>
    <source>
        <strain evidence="1">Vv1582</strain>
    </source>
</reference>
<name>A0AAW4H6H5_VIBVL</name>
<evidence type="ECO:0000313" key="1">
    <source>
        <dbReference type="EMBL" id="MBN8121847.1"/>
    </source>
</evidence>
<proteinExistence type="predicted"/>
<sequence>MDWFFLLGEVFKRLGPEEKFLLIRLVYNQSFEAGAPLPTAPKDRAKALGTSLRTLQSLEGILKDKNMLPKKITLLDKVKNKGRYQFIEGVEKLISRDKKISESGGVNPENMTIVEPLLVDDKLARENGLERAAVRLWLMVLVAHSNENGVVSGVSIADFNRLLGKFAKDRHRSQLSLLTRLRIIIGYKSGFTGKVLFGKMKGEYVLNGKHPLLSGGIYSKYDLAIVSERANEKLLAFRMVRYATAPQHPSEALPLLKELGEHIATSDKNGNADRMLGKAFFALRESLKGEELSCHLQQYLMNTSLAMLRAMGDYQISLETAVRYIDYRELFSKAFIKEVASDVLGIDNLDNDAAQSQTKAFFEKHLSYSSWSEGASGSNATIEVIRSVGLVVGCALCVTAKSWRKGEFLKLDSVIDKVETRVSRVVCCRERLFLFRS</sequence>
<dbReference type="RefSeq" id="WP_080525996.1">
    <property type="nucleotide sequence ID" value="NZ_JAFKOQ010000004.1"/>
</dbReference>
<gene>
    <name evidence="1" type="ORF">J0J18_08895</name>
</gene>
<dbReference type="AlphaFoldDB" id="A0AAW4H6H5"/>
<evidence type="ECO:0000313" key="2">
    <source>
        <dbReference type="Proteomes" id="UP000664056"/>
    </source>
</evidence>
<dbReference type="EMBL" id="JAFKOQ010000004">
    <property type="protein sequence ID" value="MBN8121847.1"/>
    <property type="molecule type" value="Genomic_DNA"/>
</dbReference>
<comment type="caution">
    <text evidence="1">The sequence shown here is derived from an EMBL/GenBank/DDBJ whole genome shotgun (WGS) entry which is preliminary data.</text>
</comment>
<protein>
    <submittedName>
        <fullName evidence="1">Uncharacterized protein</fullName>
    </submittedName>
</protein>
<dbReference type="Proteomes" id="UP000664056">
    <property type="component" value="Unassembled WGS sequence"/>
</dbReference>
<organism evidence="1 2">
    <name type="scientific">Vibrio vulnificus</name>
    <dbReference type="NCBI Taxonomy" id="672"/>
    <lineage>
        <taxon>Bacteria</taxon>
        <taxon>Pseudomonadati</taxon>
        <taxon>Pseudomonadota</taxon>
        <taxon>Gammaproteobacteria</taxon>
        <taxon>Vibrionales</taxon>
        <taxon>Vibrionaceae</taxon>
        <taxon>Vibrio</taxon>
    </lineage>
</organism>
<accession>A0AAW4H6H5</accession>